<reference evidence="8" key="3">
    <citation type="submission" date="2017-01" db="EMBL/GenBank/DDBJ databases">
        <authorList>
            <person name="Mah S.A."/>
            <person name="Swanson W.J."/>
            <person name="Moy G.W."/>
            <person name="Vacquier V.D."/>
        </authorList>
    </citation>
    <scope>NUCLEOTIDE SEQUENCE [LARGE SCALE GENOMIC DNA]</scope>
    <source>
        <strain evidence="8">65</strain>
    </source>
</reference>
<feature type="transmembrane region" description="Helical" evidence="6">
    <location>
        <begin position="29"/>
        <end position="46"/>
    </location>
</feature>
<dbReference type="GO" id="GO:0005778">
    <property type="term" value="C:peroxisomal membrane"/>
    <property type="evidence" value="ECO:0007669"/>
    <property type="project" value="TreeGrafter"/>
</dbReference>
<evidence type="ECO:0000313" key="8">
    <source>
        <dbReference type="EMBL" id="ONH67336.1"/>
    </source>
</evidence>
<comment type="subcellular location">
    <subcellularLocation>
        <location evidence="1">Membrane</location>
        <topology evidence="1">Multi-pass membrane protein</topology>
    </subcellularLocation>
</comment>
<proteinExistence type="inferred from homology"/>
<feature type="transmembrane region" description="Helical" evidence="6">
    <location>
        <begin position="153"/>
        <end position="173"/>
    </location>
</feature>
<evidence type="ECO:0000256" key="4">
    <source>
        <dbReference type="ARBA" id="ARBA00022989"/>
    </source>
</evidence>
<gene>
    <name evidence="8" type="ORF">BON22_2599</name>
    <name evidence="7" type="ORF">CYFA0S_09e01002g</name>
</gene>
<accession>A0A061B3R2</accession>
<keyword evidence="9" id="KW-1185">Reference proteome</keyword>
<organism evidence="7">
    <name type="scientific">Cyberlindnera fabianii</name>
    <name type="common">Yeast</name>
    <name type="synonym">Hansenula fabianii</name>
    <dbReference type="NCBI Taxonomy" id="36022"/>
    <lineage>
        <taxon>Eukaryota</taxon>
        <taxon>Fungi</taxon>
        <taxon>Dikarya</taxon>
        <taxon>Ascomycota</taxon>
        <taxon>Saccharomycotina</taxon>
        <taxon>Saccharomycetes</taxon>
        <taxon>Phaffomycetales</taxon>
        <taxon>Phaffomycetaceae</taxon>
        <taxon>Cyberlindnera</taxon>
    </lineage>
</organism>
<dbReference type="OMA" id="SYCFWPF"/>
<evidence type="ECO:0000313" key="9">
    <source>
        <dbReference type="Proteomes" id="UP000189513"/>
    </source>
</evidence>
<evidence type="ECO:0000256" key="6">
    <source>
        <dbReference type="RuleBase" id="RU363053"/>
    </source>
</evidence>
<dbReference type="InterPro" id="IPR007248">
    <property type="entry name" value="Mpv17_PMP22"/>
</dbReference>
<keyword evidence="3 6" id="KW-0812">Transmembrane</keyword>
<reference evidence="7" key="1">
    <citation type="journal article" date="2014" name="Genome Announc.">
        <title>Genome sequence of the yeast Cyberlindnera fabianii (Hansenula fabianii).</title>
        <authorList>
            <person name="Freel K.C."/>
            <person name="Sarilar V."/>
            <person name="Neuveglise C."/>
            <person name="Devillers H."/>
            <person name="Friedrich A."/>
            <person name="Schacherer J."/>
        </authorList>
    </citation>
    <scope>NUCLEOTIDE SEQUENCE</scope>
    <source>
        <strain evidence="7">YJS4271</strain>
    </source>
</reference>
<dbReference type="Proteomes" id="UP000189513">
    <property type="component" value="Unassembled WGS sequence"/>
</dbReference>
<dbReference type="Pfam" id="PF04117">
    <property type="entry name" value="Mpv17_PMP22"/>
    <property type="match status" value="1"/>
</dbReference>
<protein>
    <submittedName>
        <fullName evidence="7">CYFA0S09e01002g1_1</fullName>
    </submittedName>
    <submittedName>
        <fullName evidence="8">Protein sym1</fullName>
    </submittedName>
</protein>
<dbReference type="EMBL" id="LK052894">
    <property type="protein sequence ID" value="CDR42319.1"/>
    <property type="molecule type" value="Genomic_DNA"/>
</dbReference>
<feature type="transmembrane region" description="Helical" evidence="6">
    <location>
        <begin position="125"/>
        <end position="141"/>
    </location>
</feature>
<reference evidence="9" key="2">
    <citation type="journal article" date="2017" name="Genome Announc.">
        <title>Genome sequences of Cyberlindnera fabianii 65, Pichia kudriavzevii 129, and Saccharomyces cerevisiae 131 isolated from fermented masau fruits in Zimbabwe.</title>
        <authorList>
            <person name="van Rijswijck I.M.H."/>
            <person name="Derks M.F.L."/>
            <person name="Abee T."/>
            <person name="de Ridder D."/>
            <person name="Smid E.J."/>
        </authorList>
    </citation>
    <scope>NUCLEOTIDE SEQUENCE [LARGE SCALE GENOMIC DNA]</scope>
    <source>
        <strain evidence="9">65</strain>
    </source>
</reference>
<evidence type="ECO:0000256" key="1">
    <source>
        <dbReference type="ARBA" id="ARBA00004141"/>
    </source>
</evidence>
<dbReference type="AlphaFoldDB" id="A0A061B3R2"/>
<feature type="transmembrane region" description="Helical" evidence="6">
    <location>
        <begin position="179"/>
        <end position="199"/>
    </location>
</feature>
<dbReference type="EMBL" id="MPUK01000004">
    <property type="protein sequence ID" value="ONH67336.1"/>
    <property type="molecule type" value="Genomic_DNA"/>
</dbReference>
<feature type="transmembrane region" description="Helical" evidence="6">
    <location>
        <begin position="90"/>
        <end position="110"/>
    </location>
</feature>
<evidence type="ECO:0000256" key="5">
    <source>
        <dbReference type="ARBA" id="ARBA00023136"/>
    </source>
</evidence>
<sequence length="200" mass="23333">MKPKTNLDVAHKVDIEKNLEVDIQARSKSTILLITFFELACIIFLMHHREYIDSLHQMLNSILMGMFTAGFAQSVIQLYRYVNYHRLAKFYVWGAVNGVISSLWIDYLVYNFPAVSMRVAVDQCIGSPFFQAIFIIYNCIWENLDILPAFKTTFMRMLLSCYMIWPICSIVSFNFLPTFYIFPFNCFVNVIWTVVVGILI</sequence>
<dbReference type="PANTHER" id="PTHR11266">
    <property type="entry name" value="PEROXISOMAL MEMBRANE PROTEIN 2, PXMP2 MPV17"/>
    <property type="match status" value="1"/>
</dbReference>
<feature type="transmembrane region" description="Helical" evidence="6">
    <location>
        <begin position="58"/>
        <end position="78"/>
    </location>
</feature>
<dbReference type="OrthoDB" id="10267969at2759"/>
<keyword evidence="4 6" id="KW-1133">Transmembrane helix</keyword>
<comment type="similarity">
    <text evidence="2 6">Belongs to the peroxisomal membrane protein PXMP2/4 family.</text>
</comment>
<dbReference type="PANTHER" id="PTHR11266:SF80">
    <property type="entry name" value="PEROXISOMAL MEMBRANE PROTEIN 2"/>
    <property type="match status" value="1"/>
</dbReference>
<keyword evidence="5 6" id="KW-0472">Membrane</keyword>
<evidence type="ECO:0000256" key="3">
    <source>
        <dbReference type="ARBA" id="ARBA00022692"/>
    </source>
</evidence>
<evidence type="ECO:0000256" key="2">
    <source>
        <dbReference type="ARBA" id="ARBA00006824"/>
    </source>
</evidence>
<dbReference type="VEuPathDB" id="FungiDB:BON22_2599"/>
<evidence type="ECO:0000313" key="7">
    <source>
        <dbReference type="EMBL" id="CDR42319.1"/>
    </source>
</evidence>
<dbReference type="STRING" id="36022.A0A061B3R2"/>
<name>A0A061B3R2_CYBFA</name>